<evidence type="ECO:0000256" key="1">
    <source>
        <dbReference type="ARBA" id="ARBA00008857"/>
    </source>
</evidence>
<feature type="domain" description="Tyr recombinase" evidence="6">
    <location>
        <begin position="196"/>
        <end position="368"/>
    </location>
</feature>
<reference evidence="8 9" key="1">
    <citation type="submission" date="2024-02" db="EMBL/GenBank/DDBJ databases">
        <title>A Gaetbulibacter species isolated from tidal flats and genomic insights of their niches.</title>
        <authorList>
            <person name="Ye Y."/>
        </authorList>
    </citation>
    <scope>NUCLEOTIDE SEQUENCE [LARGE SCALE GENOMIC DNA]</scope>
    <source>
        <strain evidence="8 9">KYW382</strain>
    </source>
</reference>
<accession>A0ABW7N1W1</accession>
<protein>
    <submittedName>
        <fullName evidence="8">Site-specific integrase</fullName>
    </submittedName>
</protein>
<keyword evidence="2" id="KW-0229">DNA integration</keyword>
<dbReference type="Pfam" id="PF13495">
    <property type="entry name" value="Phage_int_SAM_4"/>
    <property type="match status" value="1"/>
</dbReference>
<name>A0ABW7N1W1_9FLAO</name>
<feature type="domain" description="Core-binding (CB)" evidence="7">
    <location>
        <begin position="96"/>
        <end position="176"/>
    </location>
</feature>
<evidence type="ECO:0000256" key="5">
    <source>
        <dbReference type="PROSITE-ProRule" id="PRU01248"/>
    </source>
</evidence>
<dbReference type="RefSeq" id="WP_344742134.1">
    <property type="nucleotide sequence ID" value="NZ_BAABAY010000007.1"/>
</dbReference>
<sequence>MTNTPKPEVAIKRELVGNRDNLKMYFRYNDKLLTIIRTIGKFKWSPKMRCWYGPFSPENLKAVRVAFQEVATLIEDVSIYNAPIPNQYRDKPEVSDVQNERIQAYEKYLIGKRYSKSTVLTYTSFIADFLRYLGDKSIRDISNRDVEVFIENVFIPRKYSISTQRQFISAMKLFSDLHPDCKIDKLKLDRPKKSKQLPTVLSQQEILEILRCTKNLKHRAILALIYSCGLRVGELINLELRHIDIQRMQLVIRNSKGRKDRYVKMAESLIPLIRNYIQTYQPVKYFVEGKPSEKYSANSIRSFLKKSLKLAKIQKNVTPHSLRHSYATHLLENGTDIRLIQTLLGHSKPETTMIYTHVSQSSLEAVNNPLDVAVRKFLVKDKGNDTLSIGPSTEK</sequence>
<dbReference type="InterPro" id="IPR010998">
    <property type="entry name" value="Integrase_recombinase_N"/>
</dbReference>
<dbReference type="InterPro" id="IPR013762">
    <property type="entry name" value="Integrase-like_cat_sf"/>
</dbReference>
<dbReference type="SUPFAM" id="SSF56349">
    <property type="entry name" value="DNA breaking-rejoining enzymes"/>
    <property type="match status" value="1"/>
</dbReference>
<dbReference type="PANTHER" id="PTHR30349">
    <property type="entry name" value="PHAGE INTEGRASE-RELATED"/>
    <property type="match status" value="1"/>
</dbReference>
<dbReference type="EMBL" id="JBAWKB010000006">
    <property type="protein sequence ID" value="MFH6773103.1"/>
    <property type="molecule type" value="Genomic_DNA"/>
</dbReference>
<evidence type="ECO:0000256" key="3">
    <source>
        <dbReference type="ARBA" id="ARBA00023125"/>
    </source>
</evidence>
<dbReference type="Gene3D" id="1.10.150.130">
    <property type="match status" value="1"/>
</dbReference>
<dbReference type="InterPro" id="IPR004107">
    <property type="entry name" value="Integrase_SAM-like_N"/>
</dbReference>
<organism evidence="8 9">
    <name type="scientific">Gaetbulibacter aestuarii</name>
    <dbReference type="NCBI Taxonomy" id="1502358"/>
    <lineage>
        <taxon>Bacteria</taxon>
        <taxon>Pseudomonadati</taxon>
        <taxon>Bacteroidota</taxon>
        <taxon>Flavobacteriia</taxon>
        <taxon>Flavobacteriales</taxon>
        <taxon>Flavobacteriaceae</taxon>
        <taxon>Gaetbulibacter</taxon>
    </lineage>
</organism>
<comment type="similarity">
    <text evidence="1">Belongs to the 'phage' integrase family.</text>
</comment>
<dbReference type="Proteomes" id="UP001610100">
    <property type="component" value="Unassembled WGS sequence"/>
</dbReference>
<evidence type="ECO:0000259" key="7">
    <source>
        <dbReference type="PROSITE" id="PS51900"/>
    </source>
</evidence>
<dbReference type="Pfam" id="PF00589">
    <property type="entry name" value="Phage_integrase"/>
    <property type="match status" value="1"/>
</dbReference>
<dbReference type="PROSITE" id="PS51898">
    <property type="entry name" value="TYR_RECOMBINASE"/>
    <property type="match status" value="1"/>
</dbReference>
<dbReference type="PROSITE" id="PS51900">
    <property type="entry name" value="CB"/>
    <property type="match status" value="1"/>
</dbReference>
<keyword evidence="3 5" id="KW-0238">DNA-binding</keyword>
<dbReference type="InterPro" id="IPR044068">
    <property type="entry name" value="CB"/>
</dbReference>
<evidence type="ECO:0000256" key="4">
    <source>
        <dbReference type="ARBA" id="ARBA00023172"/>
    </source>
</evidence>
<dbReference type="InterPro" id="IPR002104">
    <property type="entry name" value="Integrase_catalytic"/>
</dbReference>
<keyword evidence="9" id="KW-1185">Reference proteome</keyword>
<dbReference type="InterPro" id="IPR050090">
    <property type="entry name" value="Tyrosine_recombinase_XerCD"/>
</dbReference>
<evidence type="ECO:0000313" key="8">
    <source>
        <dbReference type="EMBL" id="MFH6773103.1"/>
    </source>
</evidence>
<comment type="caution">
    <text evidence="8">The sequence shown here is derived from an EMBL/GenBank/DDBJ whole genome shotgun (WGS) entry which is preliminary data.</text>
</comment>
<evidence type="ECO:0000259" key="6">
    <source>
        <dbReference type="PROSITE" id="PS51898"/>
    </source>
</evidence>
<keyword evidence="4" id="KW-0233">DNA recombination</keyword>
<gene>
    <name evidence="8" type="ORF">V8G58_14255</name>
</gene>
<dbReference type="InterPro" id="IPR011010">
    <property type="entry name" value="DNA_brk_join_enz"/>
</dbReference>
<proteinExistence type="inferred from homology"/>
<dbReference type="Gene3D" id="1.10.443.10">
    <property type="entry name" value="Intergrase catalytic core"/>
    <property type="match status" value="1"/>
</dbReference>
<dbReference type="PANTHER" id="PTHR30349:SF41">
    <property type="entry name" value="INTEGRASE_RECOMBINASE PROTEIN MJ0367-RELATED"/>
    <property type="match status" value="1"/>
</dbReference>
<evidence type="ECO:0000256" key="2">
    <source>
        <dbReference type="ARBA" id="ARBA00022908"/>
    </source>
</evidence>
<evidence type="ECO:0000313" key="9">
    <source>
        <dbReference type="Proteomes" id="UP001610100"/>
    </source>
</evidence>